<dbReference type="RefSeq" id="WP_286290221.1">
    <property type="nucleotide sequence ID" value="NZ_JASXSZ010000006.1"/>
</dbReference>
<evidence type="ECO:0000313" key="2">
    <source>
        <dbReference type="Proteomes" id="UP001235064"/>
    </source>
</evidence>
<protein>
    <submittedName>
        <fullName evidence="1">Bacteriophage abortive infection AbiH family protein</fullName>
    </submittedName>
</protein>
<reference evidence="1 2" key="1">
    <citation type="submission" date="2023-06" db="EMBL/GenBank/DDBJ databases">
        <title>Microbacterium sp. nov., isolated from a waste landfill.</title>
        <authorList>
            <person name="Wen W."/>
        </authorList>
    </citation>
    <scope>NUCLEOTIDE SEQUENCE [LARGE SCALE GENOMIC DNA]</scope>
    <source>
        <strain evidence="1 2">ASV49</strain>
    </source>
</reference>
<proteinExistence type="predicted"/>
<gene>
    <name evidence="1" type="ORF">QSV35_17845</name>
</gene>
<dbReference type="Proteomes" id="UP001235064">
    <property type="component" value="Unassembled WGS sequence"/>
</dbReference>
<dbReference type="InterPro" id="IPR025935">
    <property type="entry name" value="AbiH"/>
</dbReference>
<organism evidence="1 2">
    <name type="scientific">Microbacterium candidum</name>
    <dbReference type="NCBI Taxonomy" id="3041922"/>
    <lineage>
        <taxon>Bacteria</taxon>
        <taxon>Bacillati</taxon>
        <taxon>Actinomycetota</taxon>
        <taxon>Actinomycetes</taxon>
        <taxon>Micrococcales</taxon>
        <taxon>Microbacteriaceae</taxon>
        <taxon>Microbacterium</taxon>
    </lineage>
</organism>
<keyword evidence="2" id="KW-1185">Reference proteome</keyword>
<comment type="caution">
    <text evidence="1">The sequence shown here is derived from an EMBL/GenBank/DDBJ whole genome shotgun (WGS) entry which is preliminary data.</text>
</comment>
<evidence type="ECO:0000313" key="1">
    <source>
        <dbReference type="EMBL" id="MDL9981199.1"/>
    </source>
</evidence>
<sequence>MSSLFVLGNGFDLQHHLPTSYDPHLKALAIEGERFPGEWESYSIAGNLWAAVEEGLAYPDVDMILEHLEYYAPDVLSDRESDRDGIIHEAEQLLSFPLDKFAQNADAELENTAAQEKFAGLFGQGDYFLTFNYTHTLQRLYGIAPSRILHLHGEVGVNRLILGYAPGGLRGTEILGKWDSEENFEFYRSRAYEAVARRMADFEKIYQHEAMTEFIGQIPSSTGGIKIYGHSFGSVDRPYFDRLARSFDGVPWTVFAHNDQALEDMCRALDAYRLGVVYEGHVI</sequence>
<dbReference type="EMBL" id="JASXSZ010000006">
    <property type="protein sequence ID" value="MDL9981199.1"/>
    <property type="molecule type" value="Genomic_DNA"/>
</dbReference>
<name>A0ABT7N3B9_9MICO</name>
<dbReference type="Pfam" id="PF14253">
    <property type="entry name" value="AbiH"/>
    <property type="match status" value="1"/>
</dbReference>
<accession>A0ABT7N3B9</accession>